<comment type="caution">
    <text evidence="3">The sequence shown here is derived from an EMBL/GenBank/DDBJ whole genome shotgun (WGS) entry which is preliminary data.</text>
</comment>
<dbReference type="Proteomes" id="UP000663889">
    <property type="component" value="Unassembled WGS sequence"/>
</dbReference>
<evidence type="ECO:0000313" key="6">
    <source>
        <dbReference type="EMBL" id="CAF4129951.1"/>
    </source>
</evidence>
<evidence type="ECO:0000313" key="4">
    <source>
        <dbReference type="EMBL" id="CAF1328006.1"/>
    </source>
</evidence>
<reference evidence="3" key="1">
    <citation type="submission" date="2021-02" db="EMBL/GenBank/DDBJ databases">
        <authorList>
            <person name="Nowell W R."/>
        </authorList>
    </citation>
    <scope>NUCLEOTIDE SEQUENCE</scope>
</reference>
<keyword evidence="2" id="KW-0472">Membrane</keyword>
<dbReference type="EMBL" id="CAJOBE010010242">
    <property type="protein sequence ID" value="CAF4103578.1"/>
    <property type="molecule type" value="Genomic_DNA"/>
</dbReference>
<dbReference type="AlphaFoldDB" id="A0A815A4Y5"/>
<dbReference type="Proteomes" id="UP000663882">
    <property type="component" value="Unassembled WGS sequence"/>
</dbReference>
<dbReference type="Proteomes" id="UP000663823">
    <property type="component" value="Unassembled WGS sequence"/>
</dbReference>
<evidence type="ECO:0000256" key="1">
    <source>
        <dbReference type="SAM" id="Coils"/>
    </source>
</evidence>
<protein>
    <submittedName>
        <fullName evidence="3">Uncharacterized protein</fullName>
    </submittedName>
</protein>
<gene>
    <name evidence="5" type="ORF">FNK824_LOCUS31507</name>
    <name evidence="6" type="ORF">OTI717_LOCUS35228</name>
    <name evidence="3" type="ORF">RFH988_LOCUS27228</name>
    <name evidence="4" type="ORF">SEV965_LOCUS27669</name>
</gene>
<keyword evidence="2" id="KW-1133">Transmembrane helix</keyword>
<evidence type="ECO:0000256" key="2">
    <source>
        <dbReference type="SAM" id="Phobius"/>
    </source>
</evidence>
<evidence type="ECO:0000313" key="3">
    <source>
        <dbReference type="EMBL" id="CAF1252104.1"/>
    </source>
</evidence>
<dbReference type="EMBL" id="CAJNOU010002518">
    <property type="protein sequence ID" value="CAF1328006.1"/>
    <property type="molecule type" value="Genomic_DNA"/>
</dbReference>
<dbReference type="EMBL" id="CAJNOO010002270">
    <property type="protein sequence ID" value="CAF1252104.1"/>
    <property type="molecule type" value="Genomic_DNA"/>
</dbReference>
<keyword evidence="2" id="KW-0812">Transmembrane</keyword>
<dbReference type="Proteomes" id="UP000663874">
    <property type="component" value="Unassembled WGS sequence"/>
</dbReference>
<proteinExistence type="predicted"/>
<accession>A0A815A4Y5</accession>
<feature type="transmembrane region" description="Helical" evidence="2">
    <location>
        <begin position="210"/>
        <end position="234"/>
    </location>
</feature>
<organism evidence="3 7">
    <name type="scientific">Rotaria sordida</name>
    <dbReference type="NCBI Taxonomy" id="392033"/>
    <lineage>
        <taxon>Eukaryota</taxon>
        <taxon>Metazoa</taxon>
        <taxon>Spiralia</taxon>
        <taxon>Gnathifera</taxon>
        <taxon>Rotifera</taxon>
        <taxon>Eurotatoria</taxon>
        <taxon>Bdelloidea</taxon>
        <taxon>Philodinida</taxon>
        <taxon>Philodinidae</taxon>
        <taxon>Rotaria</taxon>
    </lineage>
</organism>
<name>A0A815A4Y5_9BILA</name>
<sequence length="263" mass="31139">MAQPHRTRIVRFPKEEHEIHVIDNPLNRQLRKKTSSPFRTPSLLRKQSSILSKDDYQAPLTADSFQPDSRWLIVRRNLHRIRLMGFNNLSKEGRVPDLYLGFQMTRELKRAREEIKNVDKEKDFHLIKEFSLSNQNGKRKVFNTSHITPDDALIYDRLGEEPLALQNLLYYFSKQEVQQGTVFWDFLNEVNLVLNLKRKRTVLVQRLRRLALTLAIIMYSIIGFMLFLMLISVITTATKLNDPEVEWMTENIEQYNDKQLLLI</sequence>
<evidence type="ECO:0000313" key="7">
    <source>
        <dbReference type="Proteomes" id="UP000663882"/>
    </source>
</evidence>
<keyword evidence="1" id="KW-0175">Coiled coil</keyword>
<feature type="coiled-coil region" evidence="1">
    <location>
        <begin position="101"/>
        <end position="128"/>
    </location>
</feature>
<evidence type="ECO:0000313" key="5">
    <source>
        <dbReference type="EMBL" id="CAF4103578.1"/>
    </source>
</evidence>
<dbReference type="OrthoDB" id="10031487at2759"/>
<dbReference type="EMBL" id="CAJOAX010013409">
    <property type="protein sequence ID" value="CAF4129951.1"/>
    <property type="molecule type" value="Genomic_DNA"/>
</dbReference>